<dbReference type="AlphaFoldDB" id="A0A382YIA1"/>
<protein>
    <recommendedName>
        <fullName evidence="1">D-serine dehydratase-like domain-containing protein</fullName>
    </recommendedName>
</protein>
<accession>A0A382YIA1</accession>
<gene>
    <name evidence="2" type="ORF">METZ01_LOCUS435866</name>
</gene>
<evidence type="ECO:0000313" key="2">
    <source>
        <dbReference type="EMBL" id="SVD83012.1"/>
    </source>
</evidence>
<dbReference type="PANTHER" id="PTHR28004">
    <property type="entry name" value="ZGC:162816-RELATED"/>
    <property type="match status" value="1"/>
</dbReference>
<dbReference type="GO" id="GO:0036088">
    <property type="term" value="P:D-serine catabolic process"/>
    <property type="evidence" value="ECO:0007669"/>
    <property type="project" value="TreeGrafter"/>
</dbReference>
<dbReference type="EMBL" id="UINC01176058">
    <property type="protein sequence ID" value="SVD83012.1"/>
    <property type="molecule type" value="Genomic_DNA"/>
</dbReference>
<dbReference type="InterPro" id="IPR026956">
    <property type="entry name" value="D-ser_dehydrat-like_dom"/>
</dbReference>
<dbReference type="Pfam" id="PF14031">
    <property type="entry name" value="D-ser_dehydrat"/>
    <property type="match status" value="1"/>
</dbReference>
<dbReference type="Gene3D" id="2.40.37.20">
    <property type="entry name" value="D-serine dehydratase-like domain"/>
    <property type="match status" value="1"/>
</dbReference>
<dbReference type="InterPro" id="IPR042208">
    <property type="entry name" value="D-ser_dehydrat-like_sf"/>
</dbReference>
<dbReference type="SMART" id="SM01119">
    <property type="entry name" value="D-ser_dehydrat"/>
    <property type="match status" value="1"/>
</dbReference>
<organism evidence="2">
    <name type="scientific">marine metagenome</name>
    <dbReference type="NCBI Taxonomy" id="408172"/>
    <lineage>
        <taxon>unclassified sequences</taxon>
        <taxon>metagenomes</taxon>
        <taxon>ecological metagenomes</taxon>
    </lineage>
</organism>
<dbReference type="GO" id="GO:0008721">
    <property type="term" value="F:D-serine ammonia-lyase activity"/>
    <property type="evidence" value="ECO:0007669"/>
    <property type="project" value="TreeGrafter"/>
</dbReference>
<dbReference type="PANTHER" id="PTHR28004:SF2">
    <property type="entry name" value="D-SERINE DEHYDRATASE"/>
    <property type="match status" value="1"/>
</dbReference>
<sequence length="156" mass="16946">AGHAVRIVSAGGTGCYEQSAHLPGVTELQAGGGIFMDAMYREACQVTDDLQFALTLLTTVTGVHENHIVTDAGFKTLWSFHHPPRLLTDGVSFQYLSAEHGVYRKTPGETAPSFGDRLTLLPGYHDATTYLHDEFICLRDGVVEDVWPLATRGALT</sequence>
<evidence type="ECO:0000259" key="1">
    <source>
        <dbReference type="SMART" id="SM01119"/>
    </source>
</evidence>
<reference evidence="2" key="1">
    <citation type="submission" date="2018-05" db="EMBL/GenBank/DDBJ databases">
        <authorList>
            <person name="Lanie J.A."/>
            <person name="Ng W.-L."/>
            <person name="Kazmierczak K.M."/>
            <person name="Andrzejewski T.M."/>
            <person name="Davidsen T.M."/>
            <person name="Wayne K.J."/>
            <person name="Tettelin H."/>
            <person name="Glass J.I."/>
            <person name="Rusch D."/>
            <person name="Podicherti R."/>
            <person name="Tsui H.-C.T."/>
            <person name="Winkler M.E."/>
        </authorList>
    </citation>
    <scope>NUCLEOTIDE SEQUENCE</scope>
</reference>
<proteinExistence type="predicted"/>
<feature type="non-terminal residue" evidence="2">
    <location>
        <position position="1"/>
    </location>
</feature>
<dbReference type="InterPro" id="IPR051466">
    <property type="entry name" value="D-amino_acid_metab_enzyme"/>
</dbReference>
<feature type="domain" description="D-serine dehydratase-like" evidence="1">
    <location>
        <begin position="53"/>
        <end position="139"/>
    </location>
</feature>
<name>A0A382YIA1_9ZZZZ</name>